<feature type="signal peptide" evidence="2">
    <location>
        <begin position="1"/>
        <end position="20"/>
    </location>
</feature>
<dbReference type="AlphaFoldDB" id="A0AAN7KGP9"/>
<keyword evidence="2" id="KW-0732">Signal</keyword>
<name>A0AAN7KGP9_9MYRT</name>
<evidence type="ECO:0000313" key="4">
    <source>
        <dbReference type="Proteomes" id="UP001345219"/>
    </source>
</evidence>
<feature type="compositionally biased region" description="Polar residues" evidence="1">
    <location>
        <begin position="125"/>
        <end position="138"/>
    </location>
</feature>
<evidence type="ECO:0000256" key="2">
    <source>
        <dbReference type="SAM" id="SignalP"/>
    </source>
</evidence>
<dbReference type="PANTHER" id="PTHR46620">
    <property type="entry name" value="J DOMAIN-CONTAINING PROTEIN SPF31"/>
    <property type="match status" value="1"/>
</dbReference>
<reference evidence="3 4" key="1">
    <citation type="journal article" date="2023" name="Hortic Res">
        <title>Pangenome of water caltrop reveals structural variations and asymmetric subgenome divergence after allopolyploidization.</title>
        <authorList>
            <person name="Zhang X."/>
            <person name="Chen Y."/>
            <person name="Wang L."/>
            <person name="Yuan Y."/>
            <person name="Fang M."/>
            <person name="Shi L."/>
            <person name="Lu R."/>
            <person name="Comes H.P."/>
            <person name="Ma Y."/>
            <person name="Chen Y."/>
            <person name="Huang G."/>
            <person name="Zhou Y."/>
            <person name="Zheng Z."/>
            <person name="Qiu Y."/>
        </authorList>
    </citation>
    <scope>NUCLEOTIDE SEQUENCE [LARGE SCALE GENOMIC DNA]</scope>
    <source>
        <tissue evidence="3">Roots</tissue>
    </source>
</reference>
<feature type="region of interest" description="Disordered" evidence="1">
    <location>
        <begin position="88"/>
        <end position="138"/>
    </location>
</feature>
<keyword evidence="4" id="KW-1185">Reference proteome</keyword>
<proteinExistence type="predicted"/>
<comment type="caution">
    <text evidence="3">The sequence shown here is derived from an EMBL/GenBank/DDBJ whole genome shotgun (WGS) entry which is preliminary data.</text>
</comment>
<sequence length="138" mass="16814">MLMFCGVALFLLLRNELIDQANLIAEELRAKRKKQLKKDRASKIKSLVNEGKYEQNYEKSEEFQRELLLKVQEILREQEWRQRKMQTRISEEEGRLKKDEEETKEMWKRKSEHEEQLEGTREQRLTNMEITSSSIYYK</sequence>
<dbReference type="PANTHER" id="PTHR46620:SF1">
    <property type="entry name" value="J DOMAIN-CONTAINING PROTEIN SPF31"/>
    <property type="match status" value="1"/>
</dbReference>
<feature type="chain" id="PRO_5043025130" evidence="2">
    <location>
        <begin position="21"/>
        <end position="138"/>
    </location>
</feature>
<feature type="compositionally biased region" description="Basic and acidic residues" evidence="1">
    <location>
        <begin position="89"/>
        <end position="124"/>
    </location>
</feature>
<evidence type="ECO:0000313" key="3">
    <source>
        <dbReference type="EMBL" id="KAK4764243.1"/>
    </source>
</evidence>
<accession>A0AAN7KGP9</accession>
<dbReference type="EMBL" id="JAXIOK010000008">
    <property type="protein sequence ID" value="KAK4764243.1"/>
    <property type="molecule type" value="Genomic_DNA"/>
</dbReference>
<gene>
    <name evidence="3" type="ORF">SAY87_013681</name>
</gene>
<organism evidence="3 4">
    <name type="scientific">Trapa incisa</name>
    <dbReference type="NCBI Taxonomy" id="236973"/>
    <lineage>
        <taxon>Eukaryota</taxon>
        <taxon>Viridiplantae</taxon>
        <taxon>Streptophyta</taxon>
        <taxon>Embryophyta</taxon>
        <taxon>Tracheophyta</taxon>
        <taxon>Spermatophyta</taxon>
        <taxon>Magnoliopsida</taxon>
        <taxon>eudicotyledons</taxon>
        <taxon>Gunneridae</taxon>
        <taxon>Pentapetalae</taxon>
        <taxon>rosids</taxon>
        <taxon>malvids</taxon>
        <taxon>Myrtales</taxon>
        <taxon>Lythraceae</taxon>
        <taxon>Trapa</taxon>
    </lineage>
</organism>
<dbReference type="Proteomes" id="UP001345219">
    <property type="component" value="Chromosome 11"/>
</dbReference>
<protein>
    <submittedName>
        <fullName evidence="3">Uncharacterized protein</fullName>
    </submittedName>
</protein>
<evidence type="ECO:0000256" key="1">
    <source>
        <dbReference type="SAM" id="MobiDB-lite"/>
    </source>
</evidence>